<dbReference type="Proteomes" id="UP000005408">
    <property type="component" value="Unassembled WGS sequence"/>
</dbReference>
<keyword evidence="2 5" id="KW-0547">Nucleotide-binding</keyword>
<evidence type="ECO:0000256" key="5">
    <source>
        <dbReference type="PROSITE-ProRule" id="PRU00283"/>
    </source>
</evidence>
<comment type="subcellular location">
    <subcellularLocation>
        <location evidence="1">Cytoplasm</location>
        <location evidence="1">Cytoskeleton</location>
    </subcellularLocation>
</comment>
<dbReference type="GO" id="GO:0003777">
    <property type="term" value="F:microtubule motor activity"/>
    <property type="evidence" value="ECO:0007669"/>
    <property type="project" value="InterPro"/>
</dbReference>
<feature type="domain" description="Kinesin motor" evidence="8">
    <location>
        <begin position="172"/>
        <end position="592"/>
    </location>
</feature>
<feature type="coiled-coil region" evidence="6">
    <location>
        <begin position="15"/>
        <end position="42"/>
    </location>
</feature>
<dbReference type="PRINTS" id="PR00380">
    <property type="entry name" value="KINESINHEAVY"/>
</dbReference>
<dbReference type="AlphaFoldDB" id="A0A8W8JES2"/>
<evidence type="ECO:0000256" key="4">
    <source>
        <dbReference type="ARBA" id="ARBA00023212"/>
    </source>
</evidence>
<keyword evidence="4" id="KW-0963">Cytoplasm</keyword>
<feature type="binding site" evidence="5">
    <location>
        <begin position="263"/>
        <end position="270"/>
    </location>
    <ligand>
        <name>ATP</name>
        <dbReference type="ChEBI" id="CHEBI:30616"/>
    </ligand>
</feature>
<reference evidence="9" key="1">
    <citation type="submission" date="2022-08" db="UniProtKB">
        <authorList>
            <consortium name="EnsemblMetazoa"/>
        </authorList>
    </citation>
    <scope>IDENTIFICATION</scope>
    <source>
        <strain evidence="9">05x7-T-G4-1.051#20</strain>
    </source>
</reference>
<keyword evidence="3 5" id="KW-0067">ATP-binding</keyword>
<dbReference type="Gene3D" id="3.40.850.10">
    <property type="entry name" value="Kinesin motor domain"/>
    <property type="match status" value="1"/>
</dbReference>
<evidence type="ECO:0000256" key="2">
    <source>
        <dbReference type="ARBA" id="ARBA00022741"/>
    </source>
</evidence>
<dbReference type="EnsemblMetazoa" id="G18056.2">
    <property type="protein sequence ID" value="G18056.2:cds"/>
    <property type="gene ID" value="G18056"/>
</dbReference>
<feature type="compositionally biased region" description="Low complexity" evidence="7">
    <location>
        <begin position="409"/>
        <end position="430"/>
    </location>
</feature>
<evidence type="ECO:0000256" key="1">
    <source>
        <dbReference type="ARBA" id="ARBA00004245"/>
    </source>
</evidence>
<dbReference type="GO" id="GO:0005524">
    <property type="term" value="F:ATP binding"/>
    <property type="evidence" value="ECO:0007669"/>
    <property type="project" value="UniProtKB-UniRule"/>
</dbReference>
<evidence type="ECO:0000313" key="10">
    <source>
        <dbReference type="Proteomes" id="UP000005408"/>
    </source>
</evidence>
<dbReference type="Pfam" id="PF00225">
    <property type="entry name" value="Kinesin"/>
    <property type="match status" value="2"/>
</dbReference>
<name>A0A8W8JES2_MAGGI</name>
<dbReference type="PROSITE" id="PS50067">
    <property type="entry name" value="KINESIN_MOTOR_2"/>
    <property type="match status" value="1"/>
</dbReference>
<comment type="similarity">
    <text evidence="5">Belongs to the TRAFAC class myosin-kinesin ATPase superfamily. Kinesin family.</text>
</comment>
<dbReference type="InterPro" id="IPR027640">
    <property type="entry name" value="Kinesin-like_fam"/>
</dbReference>
<sequence length="631" mass="70109">MPLGIDRTHFYAEKVKKQEKDIRTKEERIAQLETENAMLYLKLAQLHGTVQSVRQENSSLSDHVESEQTFRKDVSDKASVLQRELETIRSDLQSVQSIAVDIPEQFERYTSQANKVMQRHRQVFQSQSSNMTSLQSQVTSMELALQEITERHAKEKKRRQELHNILMELRGNIRVHCRIRPLMEFDCGNEDQGSLGKSGTRSEVVVHFVDDENVCCRTAKHNKVFEFERVFGPTETQNGVFDEVQPMLTSLLDGYNICIMAYGQTGSGKTHTMLGSHKNEDYNPSRDPHRDEGVIPRAARELFRLISEKQSGTHKVEVSVLEIYNNDIRDLLSNDPSIKHDINTSADGSVSVPTLASKQVDTVYDVMCLVQHGLRTRRESATMVHEHSSRSHLVVTLTVISQAPSFFSKSSSGSSQDLDSPRSPNSPRSSTKNIKEYFNYLPSNLKVMQRDLRGRSLSASSAPNLGSLSNTWSGSDQSAASGAPGMGAVIRTKLQLVDLAGSECVGMSGVKGAALREASNINKSLSALADVLGALAEHRSHVPYRNTRLTHLLQDSIGGDAKLLVLLCVSPAHRYITESLQCLGFGTRARQVQRGPTKRRLPSSAEKVETSSVRPRSASTNVGPSFIPKPT</sequence>
<evidence type="ECO:0000256" key="7">
    <source>
        <dbReference type="SAM" id="MobiDB-lite"/>
    </source>
</evidence>
<proteinExistence type="inferred from homology"/>
<feature type="region of interest" description="Disordered" evidence="7">
    <location>
        <begin position="591"/>
        <end position="631"/>
    </location>
</feature>
<dbReference type="SMART" id="SM00129">
    <property type="entry name" value="KISc"/>
    <property type="match status" value="1"/>
</dbReference>
<evidence type="ECO:0000256" key="3">
    <source>
        <dbReference type="ARBA" id="ARBA00022840"/>
    </source>
</evidence>
<keyword evidence="10" id="KW-1185">Reference proteome</keyword>
<dbReference type="OMA" id="CIGMSGV"/>
<keyword evidence="5" id="KW-0505">Motor protein</keyword>
<dbReference type="InterPro" id="IPR027417">
    <property type="entry name" value="P-loop_NTPase"/>
</dbReference>
<feature type="coiled-coil region" evidence="6">
    <location>
        <begin position="131"/>
        <end position="165"/>
    </location>
</feature>
<keyword evidence="4" id="KW-0206">Cytoskeleton</keyword>
<organism evidence="9 10">
    <name type="scientific">Magallana gigas</name>
    <name type="common">Pacific oyster</name>
    <name type="synonym">Crassostrea gigas</name>
    <dbReference type="NCBI Taxonomy" id="29159"/>
    <lineage>
        <taxon>Eukaryota</taxon>
        <taxon>Metazoa</taxon>
        <taxon>Spiralia</taxon>
        <taxon>Lophotrochozoa</taxon>
        <taxon>Mollusca</taxon>
        <taxon>Bivalvia</taxon>
        <taxon>Autobranchia</taxon>
        <taxon>Pteriomorphia</taxon>
        <taxon>Ostreida</taxon>
        <taxon>Ostreoidea</taxon>
        <taxon>Ostreidae</taxon>
        <taxon>Magallana</taxon>
    </lineage>
</organism>
<dbReference type="GO" id="GO:0015630">
    <property type="term" value="C:microtubule cytoskeleton"/>
    <property type="evidence" value="ECO:0007669"/>
    <property type="project" value="TreeGrafter"/>
</dbReference>
<dbReference type="PANTHER" id="PTHR47972">
    <property type="entry name" value="KINESIN-LIKE PROTEIN KLP-3"/>
    <property type="match status" value="1"/>
</dbReference>
<keyword evidence="6" id="KW-0175">Coiled coil</keyword>
<dbReference type="GO" id="GO:0007018">
    <property type="term" value="P:microtubule-based movement"/>
    <property type="evidence" value="ECO:0007669"/>
    <property type="project" value="InterPro"/>
</dbReference>
<dbReference type="GO" id="GO:0008017">
    <property type="term" value="F:microtubule binding"/>
    <property type="evidence" value="ECO:0007669"/>
    <property type="project" value="InterPro"/>
</dbReference>
<evidence type="ECO:0000259" key="8">
    <source>
        <dbReference type="PROSITE" id="PS50067"/>
    </source>
</evidence>
<protein>
    <recommendedName>
        <fullName evidence="8">Kinesin motor domain-containing protein</fullName>
    </recommendedName>
</protein>
<dbReference type="OrthoDB" id="3176171at2759"/>
<dbReference type="PANTHER" id="PTHR47972:SF63">
    <property type="entry name" value="KINESIN FAMILY MEMBER 25"/>
    <property type="match status" value="1"/>
</dbReference>
<dbReference type="InterPro" id="IPR036961">
    <property type="entry name" value="Kinesin_motor_dom_sf"/>
</dbReference>
<evidence type="ECO:0000256" key="6">
    <source>
        <dbReference type="SAM" id="Coils"/>
    </source>
</evidence>
<dbReference type="SUPFAM" id="SSF52540">
    <property type="entry name" value="P-loop containing nucleoside triphosphate hydrolases"/>
    <property type="match status" value="1"/>
</dbReference>
<accession>A0A8W8JES2</accession>
<dbReference type="InterPro" id="IPR001752">
    <property type="entry name" value="Kinesin_motor_dom"/>
</dbReference>
<feature type="region of interest" description="Disordered" evidence="7">
    <location>
        <begin position="409"/>
        <end position="433"/>
    </location>
</feature>
<feature type="compositionally biased region" description="Polar residues" evidence="7">
    <location>
        <begin position="610"/>
        <end position="623"/>
    </location>
</feature>
<evidence type="ECO:0000313" key="9">
    <source>
        <dbReference type="EnsemblMetazoa" id="G18056.2:cds"/>
    </source>
</evidence>